<comment type="cofactor">
    <cofactor evidence="1">
        <name>a divalent metal cation</name>
        <dbReference type="ChEBI" id="CHEBI:60240"/>
    </cofactor>
</comment>
<dbReference type="EMBL" id="BQNB010016534">
    <property type="protein sequence ID" value="GJT52846.1"/>
    <property type="molecule type" value="Genomic_DNA"/>
</dbReference>
<keyword evidence="5" id="KW-1185">Reference proteome</keyword>
<organism evidence="4 5">
    <name type="scientific">Tanacetum coccineum</name>
    <dbReference type="NCBI Taxonomy" id="301880"/>
    <lineage>
        <taxon>Eukaryota</taxon>
        <taxon>Viridiplantae</taxon>
        <taxon>Streptophyta</taxon>
        <taxon>Embryophyta</taxon>
        <taxon>Tracheophyta</taxon>
        <taxon>Spermatophyta</taxon>
        <taxon>Magnoliopsida</taxon>
        <taxon>eudicotyledons</taxon>
        <taxon>Gunneridae</taxon>
        <taxon>Pentapetalae</taxon>
        <taxon>asterids</taxon>
        <taxon>campanulids</taxon>
        <taxon>Asterales</taxon>
        <taxon>Asteraceae</taxon>
        <taxon>Asteroideae</taxon>
        <taxon>Anthemideae</taxon>
        <taxon>Anthemidinae</taxon>
        <taxon>Tanacetum</taxon>
    </lineage>
</organism>
<dbReference type="InterPro" id="IPR027806">
    <property type="entry name" value="HARBI1_dom"/>
</dbReference>
<evidence type="ECO:0000256" key="1">
    <source>
        <dbReference type="ARBA" id="ARBA00001968"/>
    </source>
</evidence>
<proteinExistence type="predicted"/>
<gene>
    <name evidence="4" type="ORF">Tco_0979003</name>
</gene>
<feature type="domain" description="DDE Tnp4" evidence="3">
    <location>
        <begin position="42"/>
        <end position="99"/>
    </location>
</feature>
<evidence type="ECO:0000256" key="2">
    <source>
        <dbReference type="ARBA" id="ARBA00022723"/>
    </source>
</evidence>
<evidence type="ECO:0000259" key="3">
    <source>
        <dbReference type="Pfam" id="PF13359"/>
    </source>
</evidence>
<keyword evidence="2" id="KW-0479">Metal-binding</keyword>
<dbReference type="Pfam" id="PF13359">
    <property type="entry name" value="DDE_Tnp_4"/>
    <property type="match status" value="1"/>
</dbReference>
<comment type="caution">
    <text evidence="4">The sequence shown here is derived from an EMBL/GenBank/DDBJ whole genome shotgun (WGS) entry which is preliminary data.</text>
</comment>
<accession>A0ABQ5EPI0</accession>
<reference evidence="4" key="1">
    <citation type="journal article" date="2022" name="Int. J. Mol. Sci.">
        <title>Draft Genome of Tanacetum Coccineum: Genomic Comparison of Closely Related Tanacetum-Family Plants.</title>
        <authorList>
            <person name="Yamashiro T."/>
            <person name="Shiraishi A."/>
            <person name="Nakayama K."/>
            <person name="Satake H."/>
        </authorList>
    </citation>
    <scope>NUCLEOTIDE SEQUENCE</scope>
</reference>
<evidence type="ECO:0000313" key="4">
    <source>
        <dbReference type="EMBL" id="GJT52846.1"/>
    </source>
</evidence>
<name>A0ABQ5EPI0_9ASTR</name>
<dbReference type="Proteomes" id="UP001151760">
    <property type="component" value="Unassembled WGS sequence"/>
</dbReference>
<evidence type="ECO:0000313" key="5">
    <source>
        <dbReference type="Proteomes" id="UP001151760"/>
    </source>
</evidence>
<reference evidence="4" key="2">
    <citation type="submission" date="2022-01" db="EMBL/GenBank/DDBJ databases">
        <authorList>
            <person name="Yamashiro T."/>
            <person name="Shiraishi A."/>
            <person name="Satake H."/>
            <person name="Nakayama K."/>
        </authorList>
    </citation>
    <scope>NUCLEOTIDE SEQUENCE</scope>
</reference>
<sequence length="164" mass="18760">MISERVAIVCRLCAMLRDNVIDGHVDQLASVTDLVARSLNLQRHNNMQESFNRSHSSLRSAIERSFGILKKRWKILGKMPKYSVKNQLDIITAAFTLHNYIRNNDKEDTVFTTFEQHPDYMGGDELHDVRGLGANHDDISSGTSNEMKQIRNDIATSIWNARCR</sequence>
<protein>
    <submittedName>
        <fullName evidence="4">Nuclease HARBI1</fullName>
    </submittedName>
</protein>